<feature type="compositionally biased region" description="Basic and acidic residues" evidence="6">
    <location>
        <begin position="97"/>
        <end position="110"/>
    </location>
</feature>
<dbReference type="OrthoDB" id="1399306at2759"/>
<proteinExistence type="predicted"/>
<dbReference type="InterPro" id="IPR003340">
    <property type="entry name" value="B3_DNA-bd"/>
</dbReference>
<keyword evidence="5" id="KW-0539">Nucleus</keyword>
<keyword evidence="3 8" id="KW-0238">DNA-binding</keyword>
<dbReference type="PANTHER" id="PTHR31920:SF37">
    <property type="entry name" value="B3 DOMAIN-CONTAINING TRANSCRIPTION FACTOR VRN1"/>
    <property type="match status" value="1"/>
</dbReference>
<evidence type="ECO:0000256" key="6">
    <source>
        <dbReference type="SAM" id="MobiDB-lite"/>
    </source>
</evidence>
<dbReference type="PROSITE" id="PS50863">
    <property type="entry name" value="B3"/>
    <property type="match status" value="4"/>
</dbReference>
<accession>A0A834TJ18</accession>
<evidence type="ECO:0000256" key="2">
    <source>
        <dbReference type="ARBA" id="ARBA00023015"/>
    </source>
</evidence>
<evidence type="ECO:0000256" key="4">
    <source>
        <dbReference type="ARBA" id="ARBA00023163"/>
    </source>
</evidence>
<feature type="region of interest" description="Disordered" evidence="6">
    <location>
        <begin position="97"/>
        <end position="157"/>
    </location>
</feature>
<feature type="compositionally biased region" description="Acidic residues" evidence="6">
    <location>
        <begin position="113"/>
        <end position="122"/>
    </location>
</feature>
<comment type="caution">
    <text evidence="8">The sequence shown here is derived from an EMBL/GenBank/DDBJ whole genome shotgun (WGS) entry which is preliminary data.</text>
</comment>
<evidence type="ECO:0000259" key="7">
    <source>
        <dbReference type="PROSITE" id="PS50863"/>
    </source>
</evidence>
<feature type="domain" description="TF-B3" evidence="7">
    <location>
        <begin position="307"/>
        <end position="400"/>
    </location>
</feature>
<dbReference type="EMBL" id="JAAIUW010000007">
    <property type="protein sequence ID" value="KAF7822720.1"/>
    <property type="molecule type" value="Genomic_DNA"/>
</dbReference>
<feature type="region of interest" description="Disordered" evidence="6">
    <location>
        <begin position="428"/>
        <end position="454"/>
    </location>
</feature>
<feature type="domain" description="TF-B3" evidence="7">
    <location>
        <begin position="171"/>
        <end position="270"/>
    </location>
</feature>
<keyword evidence="9" id="KW-1185">Reference proteome</keyword>
<organism evidence="8 9">
    <name type="scientific">Senna tora</name>
    <dbReference type="NCBI Taxonomy" id="362788"/>
    <lineage>
        <taxon>Eukaryota</taxon>
        <taxon>Viridiplantae</taxon>
        <taxon>Streptophyta</taxon>
        <taxon>Embryophyta</taxon>
        <taxon>Tracheophyta</taxon>
        <taxon>Spermatophyta</taxon>
        <taxon>Magnoliopsida</taxon>
        <taxon>eudicotyledons</taxon>
        <taxon>Gunneridae</taxon>
        <taxon>Pentapetalae</taxon>
        <taxon>rosids</taxon>
        <taxon>fabids</taxon>
        <taxon>Fabales</taxon>
        <taxon>Fabaceae</taxon>
        <taxon>Caesalpinioideae</taxon>
        <taxon>Cassia clade</taxon>
        <taxon>Senna</taxon>
    </lineage>
</organism>
<dbReference type="PANTHER" id="PTHR31920">
    <property type="entry name" value="B3 DOMAIN-CONTAINING"/>
    <property type="match status" value="1"/>
</dbReference>
<dbReference type="Pfam" id="PF02362">
    <property type="entry name" value="B3"/>
    <property type="match status" value="4"/>
</dbReference>
<evidence type="ECO:0000256" key="3">
    <source>
        <dbReference type="ARBA" id="ARBA00023125"/>
    </source>
</evidence>
<dbReference type="Proteomes" id="UP000634136">
    <property type="component" value="Unassembled WGS sequence"/>
</dbReference>
<dbReference type="InterPro" id="IPR050655">
    <property type="entry name" value="Plant_B3_domain"/>
</dbReference>
<sequence length="570" mass="66182">MTPQRIPKEFIRRFGSDLSSEATITVPDKLIWKMRLKKFREEVWFCDGWKEFVKYYSISYGFFLMFKYEGNSNFSVVIFDMSASEIYYPCKNEEPNFDHPGYDTRSRRQNQESQEEIIDVEDVNAMSHHGNSGENTSDDNNPHEHSRKNGKDRSRQRAIKAAEKFKPKNPSFTALVRRSNLTHLYMNVPASFAQTYMRKLDSVEMEDSGGQRWAAPCHRHGNSVRMNKGWSGFARTNNVREGDVCVFELVKRKNNVVQKLPYFVGLEFGNLCRNDITQRFQMRSNSRSRRRSYVRPSVSPSNAEPNHFLKIILPGAIHLEKLRIPREFLRRFGNDLSNEVMITVPDGLVWKMGLEKSANEVWFCNHWQEFSKYYSISYGSFLIFKYVGNSNFCVVIIDMSSAEIYYPCKNQSNNEEQEEIICVDDANAPSHGKSGTSVSYNPRPRPRGNASTKENLLRKKQSAIEAAQKFKPKNPSFTVILRPTNVSYYLNVPASFSRTYMRKPSCVKLQDSNGQQWVVSCYRDHGSVMRMSKGWINFARAKNLREGDVCVFELIERKKIVLKVTIFPWT</sequence>
<gene>
    <name evidence="8" type="ORF">G2W53_020864</name>
</gene>
<feature type="compositionally biased region" description="Basic and acidic residues" evidence="6">
    <location>
        <begin position="140"/>
        <end position="157"/>
    </location>
</feature>
<evidence type="ECO:0000256" key="5">
    <source>
        <dbReference type="ARBA" id="ARBA00023242"/>
    </source>
</evidence>
<dbReference type="SUPFAM" id="SSF101936">
    <property type="entry name" value="DNA-binding pseudobarrel domain"/>
    <property type="match status" value="4"/>
</dbReference>
<dbReference type="AlphaFoldDB" id="A0A834TJ18"/>
<evidence type="ECO:0000313" key="8">
    <source>
        <dbReference type="EMBL" id="KAF7822720.1"/>
    </source>
</evidence>
<keyword evidence="2" id="KW-0805">Transcription regulation</keyword>
<dbReference type="SMART" id="SM01019">
    <property type="entry name" value="B3"/>
    <property type="match status" value="4"/>
</dbReference>
<dbReference type="InterPro" id="IPR015300">
    <property type="entry name" value="DNA-bd_pseudobarrel_sf"/>
</dbReference>
<name>A0A834TJ18_9FABA</name>
<keyword evidence="4" id="KW-0804">Transcription</keyword>
<feature type="compositionally biased region" description="Polar residues" evidence="6">
    <location>
        <begin position="129"/>
        <end position="139"/>
    </location>
</feature>
<feature type="domain" description="TF-B3" evidence="7">
    <location>
        <begin position="1"/>
        <end position="82"/>
    </location>
</feature>
<dbReference type="CDD" id="cd10017">
    <property type="entry name" value="B3_DNA"/>
    <property type="match status" value="4"/>
</dbReference>
<protein>
    <submittedName>
        <fullName evidence="8">B3 DNA-binding domain protein</fullName>
    </submittedName>
</protein>
<feature type="domain" description="TF-B3" evidence="7">
    <location>
        <begin position="475"/>
        <end position="570"/>
    </location>
</feature>
<dbReference type="GO" id="GO:0005634">
    <property type="term" value="C:nucleus"/>
    <property type="evidence" value="ECO:0007669"/>
    <property type="project" value="UniProtKB-SubCell"/>
</dbReference>
<reference evidence="8" key="1">
    <citation type="submission" date="2020-09" db="EMBL/GenBank/DDBJ databases">
        <title>Genome-Enabled Discovery of Anthraquinone Biosynthesis in Senna tora.</title>
        <authorList>
            <person name="Kang S.-H."/>
            <person name="Pandey R.P."/>
            <person name="Lee C.-M."/>
            <person name="Sim J.-S."/>
            <person name="Jeong J.-T."/>
            <person name="Choi B.-S."/>
            <person name="Jung M."/>
            <person name="Ginzburg D."/>
            <person name="Zhao K."/>
            <person name="Won S.Y."/>
            <person name="Oh T.-J."/>
            <person name="Yu Y."/>
            <person name="Kim N.-H."/>
            <person name="Lee O.R."/>
            <person name="Lee T.-H."/>
            <person name="Bashyal P."/>
            <person name="Kim T.-S."/>
            <person name="Lee W.-H."/>
            <person name="Kawkins C."/>
            <person name="Kim C.-K."/>
            <person name="Kim J.S."/>
            <person name="Ahn B.O."/>
            <person name="Rhee S.Y."/>
            <person name="Sohng J.K."/>
        </authorList>
    </citation>
    <scope>NUCLEOTIDE SEQUENCE</scope>
    <source>
        <tissue evidence="8">Leaf</tissue>
    </source>
</reference>
<feature type="region of interest" description="Disordered" evidence="6">
    <location>
        <begin position="282"/>
        <end position="302"/>
    </location>
</feature>
<evidence type="ECO:0000256" key="1">
    <source>
        <dbReference type="ARBA" id="ARBA00004123"/>
    </source>
</evidence>
<dbReference type="Gene3D" id="2.40.330.10">
    <property type="entry name" value="DNA-binding pseudobarrel domain"/>
    <property type="match status" value="4"/>
</dbReference>
<dbReference type="GO" id="GO:0003677">
    <property type="term" value="F:DNA binding"/>
    <property type="evidence" value="ECO:0007669"/>
    <property type="project" value="UniProtKB-KW"/>
</dbReference>
<evidence type="ECO:0000313" key="9">
    <source>
        <dbReference type="Proteomes" id="UP000634136"/>
    </source>
</evidence>
<comment type="subcellular location">
    <subcellularLocation>
        <location evidence="1">Nucleus</location>
    </subcellularLocation>
</comment>